<comment type="caution">
    <text evidence="2">The sequence shown here is derived from an EMBL/GenBank/DDBJ whole genome shotgun (WGS) entry which is preliminary data.</text>
</comment>
<dbReference type="SUPFAM" id="SSF88713">
    <property type="entry name" value="Glycoside hydrolase/deacetylase"/>
    <property type="match status" value="1"/>
</dbReference>
<feature type="domain" description="Glycoside-hydrolase family GH114 TIM-barrel" evidence="1">
    <location>
        <begin position="20"/>
        <end position="272"/>
    </location>
</feature>
<dbReference type="EMBL" id="JAESND010000012">
    <property type="protein sequence ID" value="MBM3117618.1"/>
    <property type="molecule type" value="Genomic_DNA"/>
</dbReference>
<dbReference type="RefSeq" id="WP_203539833.1">
    <property type="nucleotide sequence ID" value="NZ_JAESND010000012.1"/>
</dbReference>
<dbReference type="InterPro" id="IPR013785">
    <property type="entry name" value="Aldolase_TIM"/>
</dbReference>
<evidence type="ECO:0000313" key="2">
    <source>
        <dbReference type="EMBL" id="MBM3117618.1"/>
    </source>
</evidence>
<proteinExistence type="predicted"/>
<dbReference type="PANTHER" id="PTHR35882:SF2">
    <property type="entry name" value="PELA"/>
    <property type="match status" value="1"/>
</dbReference>
<dbReference type="InterPro" id="IPR011330">
    <property type="entry name" value="Glyco_hydro/deAcase_b/a-brl"/>
</dbReference>
<sequence length="914" mass="101181">MPYLARRVCTYFLFVLILGSWTIQLARAATPQPSVAFFYGESPPIDALSTFDWVVVEPGNLATAPTTGTTRWFAYMSLGEITADQPYAKSLPPSWVLGKNDAWGGVIVDQSQPDWPAFVVDKMVTPLYQLGYRGLFLDTLDSWQIVAKTPQGQQAQIDGLARAIRAIRIRYPDLQLIANRGFEVMPSIHADLAAVAFESLYRGWDQSRKRYVEASESDRAWLKQQLAPIVNDYKLPVIAIDYVAPAKRALARRTAEQILADGFIPWVADPYLKTIGVGLREVQPRKVLFLYDGQRFSTPMRSDLLALLTPLNYLGLTPEFVDVRGPMPGGVLIGRYAGIVSWLDGVTLPAPAQAWLRHAIDDGLPWVTFAGLGVETRGDWAQRLGLIDDGKPETPARKIVTQSPLYDFEIAPRPQRDGFRGLTAKQGEPLLSLSDANGRRFDAAAIMPWGGYVLDPYFRSEMPDQSNRWQLDPIAFFQRALRLPPGPIADVTTENGRRVFLMHLDGDGFVSRAEMPNRPYAGEVMMNEVLKKYGLPATVSVIEGEVAPTGLYPKDSPAVEAIARQIFALPNVEIASHSFSHPFQWGRVNTNNAEDYHLEIPGYTLDLNREIAGSIDYINHRLAPPGKQTKVFLWTGDCKPMPDAVGLTRKAGVLNMNGGDTVITKRLPSITAVAPVGLPFGGELQIFAPNQNENVYTNDWTGPFYGYRRVIETFEMTDGERRLKPINIYLHFYAASKRASLDAVQQAVSWALKQPITPMFASQYIERANAFFSATIARDDKGFAIHAGALRTVRIPAELGYPDIAASRNIAGFSEHGKERYVHLADDSAYLALQATAPTQPYLADASGLLKKWQSAPGKLSFALDSTRPLTFAMANTARCSVRADNVVLTPRNEAALQRYTLSRHAAQIDVSCG</sequence>
<dbReference type="InterPro" id="IPR016925">
    <property type="entry name" value="UCP029570"/>
</dbReference>
<dbReference type="Gene3D" id="3.20.20.70">
    <property type="entry name" value="Aldolase class I"/>
    <property type="match status" value="1"/>
</dbReference>
<name>A0ABS2BPU3_9NEIS</name>
<dbReference type="CDD" id="cd10922">
    <property type="entry name" value="CE4_PelA_like_C"/>
    <property type="match status" value="1"/>
</dbReference>
<dbReference type="Pfam" id="PF03537">
    <property type="entry name" value="Glyco_hydro_114"/>
    <property type="match status" value="1"/>
</dbReference>
<dbReference type="PIRSF" id="PIRSF029570">
    <property type="entry name" value="UCP029570"/>
    <property type="match status" value="1"/>
</dbReference>
<organism evidence="2 3">
    <name type="scientific">Jeongeupia naejangsanensis</name>
    <dbReference type="NCBI Taxonomy" id="613195"/>
    <lineage>
        <taxon>Bacteria</taxon>
        <taxon>Pseudomonadati</taxon>
        <taxon>Pseudomonadota</taxon>
        <taxon>Betaproteobacteria</taxon>
        <taxon>Neisseriales</taxon>
        <taxon>Chitinibacteraceae</taxon>
        <taxon>Jeongeupia</taxon>
    </lineage>
</organism>
<reference evidence="2 3" key="1">
    <citation type="submission" date="2021-01" db="EMBL/GenBank/DDBJ databases">
        <title>Draft Genome Sequence and Polyhydroxyalkanoate Biosynthetic Potential of Jeongeupia naejangsanensis Type Strain DSM 24253.</title>
        <authorList>
            <person name="Turrini P."/>
            <person name="Artuso I."/>
            <person name="Lugli G.A."/>
            <person name="Frangipani E."/>
            <person name="Ventura M."/>
            <person name="Visca P."/>
        </authorList>
    </citation>
    <scope>NUCLEOTIDE SEQUENCE [LARGE SCALE GENOMIC DNA]</scope>
    <source>
        <strain evidence="2 3">DSM 24253</strain>
    </source>
</reference>
<accession>A0ABS2BPU3</accession>
<keyword evidence="3" id="KW-1185">Reference proteome</keyword>
<dbReference type="Proteomes" id="UP000809431">
    <property type="component" value="Unassembled WGS sequence"/>
</dbReference>
<gene>
    <name evidence="2" type="ORF">JMJ54_17410</name>
</gene>
<dbReference type="InterPro" id="IPR004352">
    <property type="entry name" value="GH114_TIM-barrel"/>
</dbReference>
<evidence type="ECO:0000313" key="3">
    <source>
        <dbReference type="Proteomes" id="UP000809431"/>
    </source>
</evidence>
<dbReference type="InterPro" id="IPR017853">
    <property type="entry name" value="GH"/>
</dbReference>
<evidence type="ECO:0000259" key="1">
    <source>
        <dbReference type="Pfam" id="PF03537"/>
    </source>
</evidence>
<protein>
    <submittedName>
        <fullName evidence="2">Endo alpha-1,4 polygalactosaminidase</fullName>
    </submittedName>
</protein>
<dbReference type="Gene3D" id="3.20.20.370">
    <property type="entry name" value="Glycoside hydrolase/deacetylase"/>
    <property type="match status" value="1"/>
</dbReference>
<dbReference type="SUPFAM" id="SSF51445">
    <property type="entry name" value="(Trans)glycosidases"/>
    <property type="match status" value="1"/>
</dbReference>
<dbReference type="PANTHER" id="PTHR35882">
    <property type="entry name" value="PELA"/>
    <property type="match status" value="1"/>
</dbReference>